<dbReference type="SFLD" id="SFLDS00003">
    <property type="entry name" value="Haloacid_Dehalogenase"/>
    <property type="match status" value="1"/>
</dbReference>
<dbReference type="Proteomes" id="UP000334923">
    <property type="component" value="Unassembled WGS sequence"/>
</dbReference>
<evidence type="ECO:0000313" key="2">
    <source>
        <dbReference type="Proteomes" id="UP000334923"/>
    </source>
</evidence>
<dbReference type="AlphaFoldDB" id="A0A5E6M7C6"/>
<name>A0A5E6M7C6_9BACT</name>
<organism evidence="1 2">
    <name type="scientific">Methylacidimicrobium tartarophylax</name>
    <dbReference type="NCBI Taxonomy" id="1041768"/>
    <lineage>
        <taxon>Bacteria</taxon>
        <taxon>Pseudomonadati</taxon>
        <taxon>Verrucomicrobiota</taxon>
        <taxon>Methylacidimicrobium</taxon>
    </lineage>
</organism>
<evidence type="ECO:0000313" key="1">
    <source>
        <dbReference type="EMBL" id="VVM05120.1"/>
    </source>
</evidence>
<sequence length="235" mass="26032">MSCSNLPTLPRLVLFDLVGTLLEPAAPVGAIYAASAARHGIQVDPKIIANQFRQARSRYRYRPQATVPSDGDDRLFWREIIRESLAPALDSGPGLERQQEIVEELYAYYGRGTAWRLYPETRSVLADLRGLGLRLGILSNWDRRARRVLADLGLIQFFSAVFLSAELGAAKPDPRLYRLVSDRLGCPTGELLLVGDDPEKDGTAAQACGYASWVVRRPESDLQGLLLLLAKAARR</sequence>
<dbReference type="RefSeq" id="WP_142659331.1">
    <property type="nucleotide sequence ID" value="NZ_CABFVA020000015.1"/>
</dbReference>
<dbReference type="InterPro" id="IPR006439">
    <property type="entry name" value="HAD-SF_hydro_IA"/>
</dbReference>
<keyword evidence="1" id="KW-0378">Hydrolase</keyword>
<accession>A0A5E6M7C6</accession>
<dbReference type="EC" id="3.1.-.-" evidence="1"/>
<dbReference type="PANTHER" id="PTHR46649:SF4">
    <property type="entry name" value="HALOACID DEHALOGENASE-LIKE HYDROLASE (HAD) SUPERFAMILY PROTEIN"/>
    <property type="match status" value="1"/>
</dbReference>
<reference evidence="1 2" key="1">
    <citation type="submission" date="2019-09" db="EMBL/GenBank/DDBJ databases">
        <authorList>
            <person name="Cremers G."/>
        </authorList>
    </citation>
    <scope>NUCLEOTIDE SEQUENCE [LARGE SCALE GENOMIC DNA]</scope>
    <source>
        <strain evidence="1">4A</strain>
    </source>
</reference>
<dbReference type="EMBL" id="CABFVA020000015">
    <property type="protein sequence ID" value="VVM05120.1"/>
    <property type="molecule type" value="Genomic_DNA"/>
</dbReference>
<proteinExistence type="predicted"/>
<gene>
    <name evidence="1" type="ORF">MAMT_00472</name>
</gene>
<dbReference type="InterPro" id="IPR044924">
    <property type="entry name" value="HAD-SF_hydro_IA_REG-2-like_cap"/>
</dbReference>
<dbReference type="PANTHER" id="PTHR46649">
    <property type="match status" value="1"/>
</dbReference>
<dbReference type="InterPro" id="IPR036412">
    <property type="entry name" value="HAD-like_sf"/>
</dbReference>
<dbReference type="SFLD" id="SFLDG01129">
    <property type="entry name" value="C1.5:_HAD__Beta-PGM__Phosphata"/>
    <property type="match status" value="1"/>
</dbReference>
<dbReference type="Gene3D" id="3.40.50.1000">
    <property type="entry name" value="HAD superfamily/HAD-like"/>
    <property type="match status" value="1"/>
</dbReference>
<dbReference type="SUPFAM" id="SSF56784">
    <property type="entry name" value="HAD-like"/>
    <property type="match status" value="1"/>
</dbReference>
<dbReference type="Pfam" id="PF00702">
    <property type="entry name" value="Hydrolase"/>
    <property type="match status" value="1"/>
</dbReference>
<dbReference type="GO" id="GO:0016787">
    <property type="term" value="F:hydrolase activity"/>
    <property type="evidence" value="ECO:0007669"/>
    <property type="project" value="UniProtKB-KW"/>
</dbReference>
<keyword evidence="2" id="KW-1185">Reference proteome</keyword>
<dbReference type="NCBIfam" id="TIGR01549">
    <property type="entry name" value="HAD-SF-IA-v1"/>
    <property type="match status" value="1"/>
</dbReference>
<dbReference type="Gene3D" id="1.10.150.720">
    <property type="entry name" value="Haloacid dehalogenase-like hydrolase"/>
    <property type="match status" value="1"/>
</dbReference>
<dbReference type="OrthoDB" id="25198at2"/>
<protein>
    <submittedName>
        <fullName evidence="1">Phosphatase</fullName>
        <ecNumber evidence="1">3.1.-.-</ecNumber>
    </submittedName>
</protein>
<dbReference type="InterPro" id="IPR023214">
    <property type="entry name" value="HAD_sf"/>
</dbReference>